<sequence>MAATTTPVTSVVIRTRVLGICVICDESLEYRLSHERVVELQCSGGHAAHGECVAATDSKINRAAKCTICSASVPPPTAAAAVMSRPVLPVVPVLPVLPLTPASRTSPPPPSVHSTRSRSPSRSRIPTPTVSITPASAAAFRSPTKEQCLSCLVRITIPFPESRPSTDANGSGENNWASVVASSGSSHIWNRNSVSTEAALRDLSARLDSSFKPKLSKKLGSLRMCGKRCASYPSSTSAQLLDCYLFDDHLLCVKEERTAATGKTPSPHSAPPPLPTLTVRTFISISKDLKGLTCDDSSTSLSPYALVLSLSSPLYPQLRLAFNQPQLRDMWKAEIIKSASASLGFTPPLNLKTAPPHIPVTSIVIFPLSDKLETSRLQSTISALLDRLGSSDRLGVVVYSATKAFSLPQSGPQPRSWKGWTSCISGIERALFSELGEPSCEQTAPARGFEHALSLLLDGPDAQQDSSSSSSSSRTTPIQRILLFSESLDSATGPLSDLERLSHDTAVEHICKLALDHHIVSYTFGIGHDHDASELVQFSNATRGTYTYLPHWTGAADAAIRCLAVCMSMSHRDLRVTLKIPAAFDGARILKVDGCLSYGIKSGRREAEVALGDTAFGDCKDVIVQLAMPPDVDKIRAAPREQWDMIVSDIQSVGDDFDDVYSDAGFEYASDYEQPSERSSIFSSPLQQQRFSETARYRNTSTSPLSRKPRGRFSSTTSSNSSTALSEFAPYSLLMRRQSSDTRGSEDEDEAGRRESAMEKPVLEAQVSYLQFSASRKRRTLKSTAVLRVPIMTVPADEVGLPSAPPPLPQLRIKQSNPGLYRKQSAAAIPKLPLIPQIPSALTTNTLLSQRRIELLTAESLLLAMRLAARGKPRLAEQVLRKIARAAEGLTRGPLPIPPSPTTTNYLSSLSAFSLNGSSSSKRQSSLQNQQQEHSSISSISSFSSSGFPSLSSSSFSPSLPAPRDSIKSSSISSTISTSSSLSTYAAPTNFTSFMSDGGGGGVDKKVSGALCEEIEYVLEQLYDPEVRLEEIEKRVLMVVDVIVHRRSCSALSAVGRLYCD</sequence>
<dbReference type="EMBL" id="JBBJBU010000004">
    <property type="protein sequence ID" value="KAK7205946.1"/>
    <property type="molecule type" value="Genomic_DNA"/>
</dbReference>
<organism evidence="2 3">
    <name type="scientific">Myxozyma melibiosi</name>
    <dbReference type="NCBI Taxonomy" id="54550"/>
    <lineage>
        <taxon>Eukaryota</taxon>
        <taxon>Fungi</taxon>
        <taxon>Dikarya</taxon>
        <taxon>Ascomycota</taxon>
        <taxon>Saccharomycotina</taxon>
        <taxon>Lipomycetes</taxon>
        <taxon>Lipomycetales</taxon>
        <taxon>Lipomycetaceae</taxon>
        <taxon>Myxozyma</taxon>
    </lineage>
</organism>
<dbReference type="Gene3D" id="3.40.50.410">
    <property type="entry name" value="von Willebrand factor, type A domain"/>
    <property type="match status" value="1"/>
</dbReference>
<dbReference type="GeneID" id="90040432"/>
<proteinExistence type="predicted"/>
<name>A0ABR1F7Z0_9ASCO</name>
<evidence type="ECO:0000256" key="1">
    <source>
        <dbReference type="SAM" id="MobiDB-lite"/>
    </source>
</evidence>
<dbReference type="Pfam" id="PF15411">
    <property type="entry name" value="PH_10"/>
    <property type="match status" value="1"/>
</dbReference>
<feature type="compositionally biased region" description="Polar residues" evidence="1">
    <location>
        <begin position="677"/>
        <end position="705"/>
    </location>
</feature>
<evidence type="ECO:0000313" key="3">
    <source>
        <dbReference type="Proteomes" id="UP001498771"/>
    </source>
</evidence>
<gene>
    <name evidence="2" type="ORF">BZA70DRAFT_310414</name>
</gene>
<keyword evidence="3" id="KW-1185">Reference proteome</keyword>
<evidence type="ECO:0000313" key="2">
    <source>
        <dbReference type="EMBL" id="KAK7205946.1"/>
    </source>
</evidence>
<protein>
    <recommendedName>
        <fullName evidence="4">RING-type domain-containing protein</fullName>
    </recommendedName>
</protein>
<dbReference type="Proteomes" id="UP001498771">
    <property type="component" value="Unassembled WGS sequence"/>
</dbReference>
<dbReference type="SUPFAM" id="SSF53300">
    <property type="entry name" value="vWA-like"/>
    <property type="match status" value="1"/>
</dbReference>
<feature type="region of interest" description="Disordered" evidence="1">
    <location>
        <begin position="919"/>
        <end position="941"/>
    </location>
</feature>
<feature type="compositionally biased region" description="Low complexity" evidence="1">
    <location>
        <begin position="714"/>
        <end position="723"/>
    </location>
</feature>
<accession>A0ABR1F7Z0</accession>
<feature type="compositionally biased region" description="Basic and acidic residues" evidence="1">
    <location>
        <begin position="738"/>
        <end position="759"/>
    </location>
</feature>
<reference evidence="2 3" key="1">
    <citation type="submission" date="2024-03" db="EMBL/GenBank/DDBJ databases">
        <title>Genome-scale model development and genomic sequencing of the oleaginous clade Lipomyces.</title>
        <authorList>
            <consortium name="Lawrence Berkeley National Laboratory"/>
            <person name="Czajka J.J."/>
            <person name="Han Y."/>
            <person name="Kim J."/>
            <person name="Mondo S.J."/>
            <person name="Hofstad B.A."/>
            <person name="Robles A."/>
            <person name="Haridas S."/>
            <person name="Riley R."/>
            <person name="LaButti K."/>
            <person name="Pangilinan J."/>
            <person name="Andreopoulos W."/>
            <person name="Lipzen A."/>
            <person name="Yan J."/>
            <person name="Wang M."/>
            <person name="Ng V."/>
            <person name="Grigoriev I.V."/>
            <person name="Spatafora J.W."/>
            <person name="Magnuson J.K."/>
            <person name="Baker S.E."/>
            <person name="Pomraning K.R."/>
        </authorList>
    </citation>
    <scope>NUCLEOTIDE SEQUENCE [LARGE SCALE GENOMIC DNA]</scope>
    <source>
        <strain evidence="2 3">Phaff 52-87</strain>
    </source>
</reference>
<dbReference type="InterPro" id="IPR036465">
    <property type="entry name" value="vWFA_dom_sf"/>
</dbReference>
<comment type="caution">
    <text evidence="2">The sequence shown here is derived from an EMBL/GenBank/DDBJ whole genome shotgun (WGS) entry which is preliminary data.</text>
</comment>
<evidence type="ECO:0008006" key="4">
    <source>
        <dbReference type="Google" id="ProtNLM"/>
    </source>
</evidence>
<feature type="region of interest" description="Disordered" evidence="1">
    <location>
        <begin position="100"/>
        <end position="129"/>
    </location>
</feature>
<feature type="region of interest" description="Disordered" evidence="1">
    <location>
        <begin position="735"/>
        <end position="759"/>
    </location>
</feature>
<feature type="region of interest" description="Disordered" evidence="1">
    <location>
        <begin position="676"/>
        <end position="723"/>
    </location>
</feature>
<dbReference type="RefSeq" id="XP_064768979.1">
    <property type="nucleotide sequence ID" value="XM_064914920.1"/>
</dbReference>